<evidence type="ECO:0000256" key="1">
    <source>
        <dbReference type="SAM" id="Coils"/>
    </source>
</evidence>
<evidence type="ECO:0000313" key="3">
    <source>
        <dbReference type="EMBL" id="KAJ8903458.1"/>
    </source>
</evidence>
<feature type="transmembrane region" description="Helical" evidence="2">
    <location>
        <begin position="138"/>
        <end position="159"/>
    </location>
</feature>
<organism evidence="3 4">
    <name type="scientific">Rhodosorus marinus</name>
    <dbReference type="NCBI Taxonomy" id="101924"/>
    <lineage>
        <taxon>Eukaryota</taxon>
        <taxon>Rhodophyta</taxon>
        <taxon>Stylonematophyceae</taxon>
        <taxon>Stylonematales</taxon>
        <taxon>Stylonemataceae</taxon>
        <taxon>Rhodosorus</taxon>
    </lineage>
</organism>
<reference evidence="3 4" key="1">
    <citation type="journal article" date="2023" name="Nat. Commun.">
        <title>Origin of minicircular mitochondrial genomes in red algae.</title>
        <authorList>
            <person name="Lee Y."/>
            <person name="Cho C.H."/>
            <person name="Lee Y.M."/>
            <person name="Park S.I."/>
            <person name="Yang J.H."/>
            <person name="West J.A."/>
            <person name="Bhattacharya D."/>
            <person name="Yoon H.S."/>
        </authorList>
    </citation>
    <scope>NUCLEOTIDE SEQUENCE [LARGE SCALE GENOMIC DNA]</scope>
    <source>
        <strain evidence="3 4">CCMP1338</strain>
        <tissue evidence="3">Whole cell</tissue>
    </source>
</reference>
<proteinExistence type="predicted"/>
<keyword evidence="2" id="KW-0812">Transmembrane</keyword>
<keyword evidence="2" id="KW-1133">Transmembrane helix</keyword>
<dbReference type="AlphaFoldDB" id="A0AAV8UQU4"/>
<evidence type="ECO:0000313" key="4">
    <source>
        <dbReference type="Proteomes" id="UP001157974"/>
    </source>
</evidence>
<dbReference type="EMBL" id="JAMWBK010000007">
    <property type="protein sequence ID" value="KAJ8903458.1"/>
    <property type="molecule type" value="Genomic_DNA"/>
</dbReference>
<keyword evidence="1" id="KW-0175">Coiled coil</keyword>
<dbReference type="Proteomes" id="UP001157974">
    <property type="component" value="Unassembled WGS sequence"/>
</dbReference>
<accession>A0AAV8UQU4</accession>
<comment type="caution">
    <text evidence="3">The sequence shown here is derived from an EMBL/GenBank/DDBJ whole genome shotgun (WGS) entry which is preliminary data.</text>
</comment>
<feature type="coiled-coil region" evidence="1">
    <location>
        <begin position="84"/>
        <end position="122"/>
    </location>
</feature>
<keyword evidence="2" id="KW-0472">Membrane</keyword>
<evidence type="ECO:0000256" key="2">
    <source>
        <dbReference type="SAM" id="Phobius"/>
    </source>
</evidence>
<keyword evidence="4" id="KW-1185">Reference proteome</keyword>
<name>A0AAV8UQU4_9RHOD</name>
<gene>
    <name evidence="3" type="ORF">NDN08_004565</name>
</gene>
<protein>
    <submittedName>
        <fullName evidence="3">Uncharacterized protein</fullName>
    </submittedName>
</protein>
<sequence length="175" mass="20343">MRLGFVTAGCQAGICGWKERVTSRRQRGWVCLMKDVKEEGEKLDREDSVSIEWKVLDEERHLYEILNSEGADNPLDRFDRWYAYEAENSKRKAQAQLLRDLEKESEEDLRDLKDSLRDLQSVTSYRFLKGENDDFTPLTYLLFTVIVGVPVLLAFGVYYELGQMISNHSLGFYGI</sequence>